<dbReference type="Gene3D" id="3.90.220.20">
    <property type="entry name" value="DNA methylase specificity domains"/>
    <property type="match status" value="1"/>
</dbReference>
<protein>
    <submittedName>
        <fullName evidence="3">Type-1 restriction specificity protein</fullName>
    </submittedName>
</protein>
<evidence type="ECO:0000256" key="2">
    <source>
        <dbReference type="ARBA" id="ARBA00023125"/>
    </source>
</evidence>
<sequence length="155" mass="17408">MFNYIQFSNIDTKLGSVTDYEVLTGENAPDRAKRVVKAGDIVCASVKDSEENIAIIPNNKDNVIASTGFVVFRAKPNIITPEALYVLLKQQNNIFQVRCKVSGTIMPSISADDYLENIVPKLTKLEIDKLTTEVKKIENFRDHIRTELFNLISNS</sequence>
<dbReference type="RefSeq" id="WP_146820506.1">
    <property type="nucleotide sequence ID" value="NZ_CP029077.1"/>
</dbReference>
<accession>A0A5B8XCY4</accession>
<dbReference type="GO" id="GO:0003677">
    <property type="term" value="F:DNA binding"/>
    <property type="evidence" value="ECO:0007669"/>
    <property type="project" value="UniProtKB-KW"/>
</dbReference>
<dbReference type="OrthoDB" id="164285at2"/>
<gene>
    <name evidence="3" type="ORF">Deia_00415</name>
</gene>
<name>A0A5B8XCY4_9RICK</name>
<dbReference type="AlphaFoldDB" id="A0A5B8XCY4"/>
<evidence type="ECO:0000256" key="1">
    <source>
        <dbReference type="ARBA" id="ARBA00022747"/>
    </source>
</evidence>
<organism evidence="3 4">
    <name type="scientific">Candidatus Deianiraea vastatrix</name>
    <dbReference type="NCBI Taxonomy" id="2163644"/>
    <lineage>
        <taxon>Bacteria</taxon>
        <taxon>Pseudomonadati</taxon>
        <taxon>Pseudomonadota</taxon>
        <taxon>Alphaproteobacteria</taxon>
        <taxon>Rickettsiales</taxon>
        <taxon>Candidatus Deianiraeaceae</taxon>
        <taxon>Candidatus Deianiraea</taxon>
    </lineage>
</organism>
<dbReference type="GO" id="GO:0009307">
    <property type="term" value="P:DNA restriction-modification system"/>
    <property type="evidence" value="ECO:0007669"/>
    <property type="project" value="UniProtKB-KW"/>
</dbReference>
<evidence type="ECO:0000313" key="3">
    <source>
        <dbReference type="EMBL" id="QED23218.1"/>
    </source>
</evidence>
<dbReference type="InterPro" id="IPR044946">
    <property type="entry name" value="Restrct_endonuc_typeI_TRD_sf"/>
</dbReference>
<proteinExistence type="predicted"/>
<dbReference type="EMBL" id="CP029077">
    <property type="protein sequence ID" value="QED23218.1"/>
    <property type="molecule type" value="Genomic_DNA"/>
</dbReference>
<keyword evidence="4" id="KW-1185">Reference proteome</keyword>
<keyword evidence="2" id="KW-0238">DNA-binding</keyword>
<keyword evidence="1" id="KW-0680">Restriction system</keyword>
<evidence type="ECO:0000313" key="4">
    <source>
        <dbReference type="Proteomes" id="UP000321934"/>
    </source>
</evidence>
<dbReference type="SUPFAM" id="SSF116734">
    <property type="entry name" value="DNA methylase specificity domain"/>
    <property type="match status" value="1"/>
</dbReference>
<dbReference type="Proteomes" id="UP000321934">
    <property type="component" value="Chromosome"/>
</dbReference>
<reference evidence="3 4" key="1">
    <citation type="journal article" date="2019" name="ISME J.">
        <title>Deianiraea, an extracellular bacterium associated with the ciliate Paramecium, suggests an alternative scenario for the evolution of Rickettsiales.</title>
        <authorList>
            <person name="Castelli M."/>
            <person name="Sabaneyeva E."/>
            <person name="Lanzoni O."/>
            <person name="Lebedeva N."/>
            <person name="Floriano A.M."/>
            <person name="Gaiarsa S."/>
            <person name="Benken K."/>
            <person name="Modeo L."/>
            <person name="Bandi C."/>
            <person name="Potekhin A."/>
            <person name="Sassera D."/>
            <person name="Petroni G."/>
        </authorList>
    </citation>
    <scope>NUCLEOTIDE SEQUENCE [LARGE SCALE GENOMIC DNA]</scope>
    <source>
        <strain evidence="3">CyL4-1</strain>
    </source>
</reference>